<evidence type="ECO:0000313" key="4">
    <source>
        <dbReference type="EMBL" id="KAG6730790.1"/>
    </source>
</evidence>
<comment type="caution">
    <text evidence="4">The sequence shown here is derived from an EMBL/GenBank/DDBJ whole genome shotgun (WGS) entry which is preliminary data.</text>
</comment>
<feature type="region of interest" description="Disordered" evidence="1">
    <location>
        <begin position="1"/>
        <end position="28"/>
    </location>
</feature>
<feature type="region of interest" description="Disordered" evidence="1">
    <location>
        <begin position="378"/>
        <end position="411"/>
    </location>
</feature>
<evidence type="ECO:0000259" key="3">
    <source>
        <dbReference type="Pfam" id="PF25502"/>
    </source>
</evidence>
<feature type="domain" description="DUF7915" evidence="3">
    <location>
        <begin position="221"/>
        <end position="370"/>
    </location>
</feature>
<dbReference type="AlphaFoldDB" id="A0A922K4J6"/>
<accession>A0A922K4J6</accession>
<gene>
    <name evidence="4" type="ORF">I3842_01G097000</name>
</gene>
<sequence length="689" mass="77234">MLKARDWHGSLASRPSTSKPNNHTEEKPVNKVGEKISYFLFLHPSLFSTALPSAHRFDGGEMVESDICPAEDAVQAFLEYLVEPMLPAKSFLQGTPSQSLQQSVAKQLHAIVLLYNYYLRKRHPQLEVLGFEAFCKLVVILKPALLAHMKLMQRSDDTELDDLEKQLSVTERTIMEACDISTKLDAAKDVPNIEGWPISKVSVLLFDYKKENCFLLFSSTTQGVWSVIEKDVDISNLNSEGQVEAKQMNRKRRVIRKPSKEESSVNESALLQLAYLAVEEATGINKTDLVVSESHVVCSLSKEKTAVHFYIMYCTQSVNEAGFQVPVKDALESLQGPLVRKSSSRWMVTPLVEYFHMLPYAGIVSTWLSREVPSGLQDARVGGGNSNLNGPDRTENDLRVGEGNSNLNSPDRAEKLCTAEIHKSGNSPHIDDGLEGIFGNETKSNDTDSLEEKNKNVWKNKNNGEKCKKIADTIQVDNHQEKMSNFRESDLNGSTSDIKAKSLQQHKIEDEIAQCDKKIQKILNGSEDDLALKIEPVIEGCNGANLRSIPEERTYQQLEDQHSPQNFERKRLSEAVLSMQNPCQPVALPDEFSQCLEEIKPSAAARAKAYEDGRYGKMSAKRNKGSNSMESDGAYDLQVHCMKLLEAITPSLPPKQFNKAFERLLDPSVQRSFIAISDIRRSEWAWNLP</sequence>
<evidence type="ECO:0000256" key="1">
    <source>
        <dbReference type="SAM" id="MobiDB-lite"/>
    </source>
</evidence>
<dbReference type="Proteomes" id="UP000811246">
    <property type="component" value="Chromosome 1"/>
</dbReference>
<dbReference type="PANTHER" id="PTHR33913">
    <property type="entry name" value="ALEURONE LAYER MORPHOGENESIS PROTEIN"/>
    <property type="match status" value="1"/>
</dbReference>
<feature type="domain" description="DUF7913" evidence="2">
    <location>
        <begin position="67"/>
        <end position="185"/>
    </location>
</feature>
<dbReference type="PANTHER" id="PTHR33913:SF1">
    <property type="entry name" value="DRBM DOMAIN-CONTAINING PROTEIN"/>
    <property type="match status" value="1"/>
</dbReference>
<dbReference type="InterPro" id="IPR057235">
    <property type="entry name" value="DUF7913"/>
</dbReference>
<protein>
    <submittedName>
        <fullName evidence="4">Uncharacterized protein</fullName>
    </submittedName>
</protein>
<reference evidence="4" key="1">
    <citation type="submission" date="2021-01" db="EMBL/GenBank/DDBJ databases">
        <authorList>
            <person name="Lovell J.T."/>
            <person name="Bentley N."/>
            <person name="Bhattarai G."/>
            <person name="Jenkins J.W."/>
            <person name="Sreedasyam A."/>
            <person name="Alarcon Y."/>
            <person name="Bock C."/>
            <person name="Boston L."/>
            <person name="Carlson J."/>
            <person name="Cervantes K."/>
            <person name="Clermont K."/>
            <person name="Krom N."/>
            <person name="Kubenka K."/>
            <person name="Mamidi S."/>
            <person name="Mattison C."/>
            <person name="Monteros M."/>
            <person name="Pisani C."/>
            <person name="Plott C."/>
            <person name="Rajasekar S."/>
            <person name="Rhein H.S."/>
            <person name="Rohla C."/>
            <person name="Song M."/>
            <person name="Hilaire R.S."/>
            <person name="Shu S."/>
            <person name="Wells L."/>
            <person name="Wang X."/>
            <person name="Webber J."/>
            <person name="Heerema R.J."/>
            <person name="Klein P."/>
            <person name="Conner P."/>
            <person name="Grauke L."/>
            <person name="Grimwood J."/>
            <person name="Schmutz J."/>
            <person name="Randall J.J."/>
        </authorList>
    </citation>
    <scope>NUCLEOTIDE SEQUENCE</scope>
    <source>
        <tissue evidence="4">Leaf</tissue>
    </source>
</reference>
<evidence type="ECO:0000259" key="2">
    <source>
        <dbReference type="Pfam" id="PF25500"/>
    </source>
</evidence>
<dbReference type="EMBL" id="CM031825">
    <property type="protein sequence ID" value="KAG6730790.1"/>
    <property type="molecule type" value="Genomic_DNA"/>
</dbReference>
<evidence type="ECO:0000313" key="5">
    <source>
        <dbReference type="Proteomes" id="UP000811246"/>
    </source>
</evidence>
<name>A0A922K4J6_CARIL</name>
<dbReference type="Pfam" id="PF25502">
    <property type="entry name" value="DUF7915"/>
    <property type="match status" value="1"/>
</dbReference>
<dbReference type="Pfam" id="PF25500">
    <property type="entry name" value="DUF7913"/>
    <property type="match status" value="1"/>
</dbReference>
<organism evidence="4 5">
    <name type="scientific">Carya illinoinensis</name>
    <name type="common">Pecan</name>
    <dbReference type="NCBI Taxonomy" id="32201"/>
    <lineage>
        <taxon>Eukaryota</taxon>
        <taxon>Viridiplantae</taxon>
        <taxon>Streptophyta</taxon>
        <taxon>Embryophyta</taxon>
        <taxon>Tracheophyta</taxon>
        <taxon>Spermatophyta</taxon>
        <taxon>Magnoliopsida</taxon>
        <taxon>eudicotyledons</taxon>
        <taxon>Gunneridae</taxon>
        <taxon>Pentapetalae</taxon>
        <taxon>rosids</taxon>
        <taxon>fabids</taxon>
        <taxon>Fagales</taxon>
        <taxon>Juglandaceae</taxon>
        <taxon>Carya</taxon>
    </lineage>
</organism>
<dbReference type="InterPro" id="IPR057237">
    <property type="entry name" value="DUF7915"/>
</dbReference>
<proteinExistence type="predicted"/>